<dbReference type="PRINTS" id="PR00778">
    <property type="entry name" value="HTHARSR"/>
</dbReference>
<organism evidence="5 6">
    <name type="scientific">Herpetosiphon gulosus</name>
    <dbReference type="NCBI Taxonomy" id="1973496"/>
    <lineage>
        <taxon>Bacteria</taxon>
        <taxon>Bacillati</taxon>
        <taxon>Chloroflexota</taxon>
        <taxon>Chloroflexia</taxon>
        <taxon>Herpetosiphonales</taxon>
        <taxon>Herpetosiphonaceae</taxon>
        <taxon>Herpetosiphon</taxon>
    </lineage>
</organism>
<evidence type="ECO:0000313" key="5">
    <source>
        <dbReference type="EMBL" id="GAA5526346.1"/>
    </source>
</evidence>
<dbReference type="RefSeq" id="WP_345719996.1">
    <property type="nucleotide sequence ID" value="NZ_BAABRU010000001.1"/>
</dbReference>
<keyword evidence="2" id="KW-0238">DNA-binding</keyword>
<dbReference type="InterPro" id="IPR036390">
    <property type="entry name" value="WH_DNA-bd_sf"/>
</dbReference>
<dbReference type="PANTHER" id="PTHR33154:SF33">
    <property type="entry name" value="TRANSCRIPTIONAL REPRESSOR SDPR"/>
    <property type="match status" value="1"/>
</dbReference>
<feature type="domain" description="HTH arsR-type" evidence="4">
    <location>
        <begin position="93"/>
        <end position="172"/>
    </location>
</feature>
<dbReference type="SMART" id="SM00418">
    <property type="entry name" value="HTH_ARSR"/>
    <property type="match status" value="1"/>
</dbReference>
<comment type="caution">
    <text evidence="5">The sequence shown here is derived from an EMBL/GenBank/DDBJ whole genome shotgun (WGS) entry which is preliminary data.</text>
</comment>
<evidence type="ECO:0000259" key="4">
    <source>
        <dbReference type="SMART" id="SM00418"/>
    </source>
</evidence>
<name>A0ABP9WWE2_9CHLR</name>
<dbReference type="Proteomes" id="UP001428290">
    <property type="component" value="Unassembled WGS sequence"/>
</dbReference>
<dbReference type="SUPFAM" id="SSF46785">
    <property type="entry name" value="Winged helix' DNA-binding domain"/>
    <property type="match status" value="1"/>
</dbReference>
<dbReference type="InterPro" id="IPR001845">
    <property type="entry name" value="HTH_ArsR_DNA-bd_dom"/>
</dbReference>
<keyword evidence="3" id="KW-0804">Transcription</keyword>
<dbReference type="InterPro" id="IPR051081">
    <property type="entry name" value="HTH_MetalResp_TranReg"/>
</dbReference>
<dbReference type="PANTHER" id="PTHR33154">
    <property type="entry name" value="TRANSCRIPTIONAL REGULATOR, ARSR FAMILY"/>
    <property type="match status" value="1"/>
</dbReference>
<accession>A0ABP9WWE2</accession>
<evidence type="ECO:0000256" key="2">
    <source>
        <dbReference type="ARBA" id="ARBA00023125"/>
    </source>
</evidence>
<keyword evidence="1" id="KW-0805">Transcription regulation</keyword>
<dbReference type="InterPro" id="IPR011991">
    <property type="entry name" value="ArsR-like_HTH"/>
</dbReference>
<reference evidence="5 6" key="1">
    <citation type="submission" date="2024-02" db="EMBL/GenBank/DDBJ databases">
        <title>Herpetosiphon gulosus NBRC 112829.</title>
        <authorList>
            <person name="Ichikawa N."/>
            <person name="Katano-Makiyama Y."/>
            <person name="Hidaka K."/>
        </authorList>
    </citation>
    <scope>NUCLEOTIDE SEQUENCE [LARGE SCALE GENOMIC DNA]</scope>
    <source>
        <strain evidence="5 6">NBRC 112829</strain>
    </source>
</reference>
<dbReference type="EMBL" id="BAABRU010000001">
    <property type="protein sequence ID" value="GAA5526346.1"/>
    <property type="molecule type" value="Genomic_DNA"/>
</dbReference>
<dbReference type="CDD" id="cd00090">
    <property type="entry name" value="HTH_ARSR"/>
    <property type="match status" value="1"/>
</dbReference>
<evidence type="ECO:0000256" key="3">
    <source>
        <dbReference type="ARBA" id="ARBA00023163"/>
    </source>
</evidence>
<dbReference type="Gene3D" id="1.10.10.10">
    <property type="entry name" value="Winged helix-like DNA-binding domain superfamily/Winged helix DNA-binding domain"/>
    <property type="match status" value="1"/>
</dbReference>
<gene>
    <name evidence="5" type="ORF">Hgul01_00118</name>
</gene>
<proteinExistence type="predicted"/>
<protein>
    <recommendedName>
        <fullName evidence="4">HTH arsR-type domain-containing protein</fullName>
    </recommendedName>
</protein>
<dbReference type="Pfam" id="PF12840">
    <property type="entry name" value="HTH_20"/>
    <property type="match status" value="1"/>
</dbReference>
<dbReference type="InterPro" id="IPR036388">
    <property type="entry name" value="WH-like_DNA-bd_sf"/>
</dbReference>
<keyword evidence="6" id="KW-1185">Reference proteome</keyword>
<evidence type="ECO:0000313" key="6">
    <source>
        <dbReference type="Proteomes" id="UP001428290"/>
    </source>
</evidence>
<sequence>MDAAQALLDRIAALEARVSALESQNPATPPIINEELGLVRLLQQRTGSDYEHELGHGAFLFAGSINSALGNYVWQGEYGLGELLRYPAEQLISVLSALASPVRLQIIQTLLENPASSQSLLERLNMQSAGQLYHHLKELRNAGIITQRGRSDYTLEITALIPVMVILAAAKNIGD</sequence>
<evidence type="ECO:0000256" key="1">
    <source>
        <dbReference type="ARBA" id="ARBA00023015"/>
    </source>
</evidence>